<comment type="caution">
    <text evidence="1">The sequence shown here is derived from an EMBL/GenBank/DDBJ whole genome shotgun (WGS) entry which is preliminary data.</text>
</comment>
<protein>
    <submittedName>
        <fullName evidence="1">DUF4385 domain-containing protein</fullName>
    </submittedName>
</protein>
<reference evidence="1 2" key="1">
    <citation type="submission" date="2020-12" db="EMBL/GenBank/DDBJ databases">
        <title>Bacterial novel species Adhaeribacter sp. BT258 isolated from soil.</title>
        <authorList>
            <person name="Jung H.-Y."/>
        </authorList>
    </citation>
    <scope>NUCLEOTIDE SEQUENCE [LARGE SCALE GENOMIC DNA]</scope>
    <source>
        <strain evidence="1 2">BT258</strain>
    </source>
</reference>
<accession>A0ABS1C453</accession>
<proteinExistence type="predicted"/>
<gene>
    <name evidence="1" type="ORF">I5M27_13255</name>
</gene>
<dbReference type="Pfam" id="PF14328">
    <property type="entry name" value="DUF4385"/>
    <property type="match status" value="1"/>
</dbReference>
<sequence length="175" mass="20559">MKKNAFPYQLDFNQTDFRQHPELYRIGVGEQGVLLVQPYKAELLPHWKFRTEAIAKVSAEKIYALFENYLQEKDFVGADMARKFLQMGFTRARRYANHKTGRKYKTGEEDKTDGLEYPYSSGSKNKGNAIIRQESDALTSEKARAAAVFKEYWFKAKDHPEYLQQKAAFREKYYE</sequence>
<dbReference type="Proteomes" id="UP000644147">
    <property type="component" value="Unassembled WGS sequence"/>
</dbReference>
<dbReference type="InterPro" id="IPR025494">
    <property type="entry name" value="DUF4385"/>
</dbReference>
<dbReference type="RefSeq" id="WP_200506799.1">
    <property type="nucleotide sequence ID" value="NZ_JAEHFX010000007.1"/>
</dbReference>
<evidence type="ECO:0000313" key="1">
    <source>
        <dbReference type="EMBL" id="MBK0403956.1"/>
    </source>
</evidence>
<organism evidence="1 2">
    <name type="scientific">Adhaeribacter terrigena</name>
    <dbReference type="NCBI Taxonomy" id="2793070"/>
    <lineage>
        <taxon>Bacteria</taxon>
        <taxon>Pseudomonadati</taxon>
        <taxon>Bacteroidota</taxon>
        <taxon>Cytophagia</taxon>
        <taxon>Cytophagales</taxon>
        <taxon>Hymenobacteraceae</taxon>
        <taxon>Adhaeribacter</taxon>
    </lineage>
</organism>
<name>A0ABS1C453_9BACT</name>
<evidence type="ECO:0000313" key="2">
    <source>
        <dbReference type="Proteomes" id="UP000644147"/>
    </source>
</evidence>
<keyword evidence="2" id="KW-1185">Reference proteome</keyword>
<dbReference type="EMBL" id="JAEHFX010000007">
    <property type="protein sequence ID" value="MBK0403956.1"/>
    <property type="molecule type" value="Genomic_DNA"/>
</dbReference>